<keyword evidence="1" id="KW-0813">Transport</keyword>
<evidence type="ECO:0000313" key="6">
    <source>
        <dbReference type="Proteomes" id="UP000277094"/>
    </source>
</evidence>
<dbReference type="PROSITE" id="PS50893">
    <property type="entry name" value="ABC_TRANSPORTER_2"/>
    <property type="match status" value="1"/>
</dbReference>
<name>A0A3N0E173_9ACTN</name>
<dbReference type="GO" id="GO:0022857">
    <property type="term" value="F:transmembrane transporter activity"/>
    <property type="evidence" value="ECO:0007669"/>
    <property type="project" value="TreeGrafter"/>
</dbReference>
<dbReference type="Gene3D" id="3.40.50.300">
    <property type="entry name" value="P-loop containing nucleotide triphosphate hydrolases"/>
    <property type="match status" value="1"/>
</dbReference>
<reference evidence="5 6" key="1">
    <citation type="submission" date="2018-11" db="EMBL/GenBank/DDBJ databases">
        <authorList>
            <person name="Li F."/>
        </authorList>
    </citation>
    <scope>NUCLEOTIDE SEQUENCE [LARGE SCALE GENOMIC DNA]</scope>
    <source>
        <strain evidence="5 6">KIS18-7</strain>
    </source>
</reference>
<dbReference type="PANTHER" id="PTHR24220:SF685">
    <property type="entry name" value="ABC TRANSPORTER RELATED"/>
    <property type="match status" value="1"/>
</dbReference>
<evidence type="ECO:0000256" key="1">
    <source>
        <dbReference type="ARBA" id="ARBA00022448"/>
    </source>
</evidence>
<dbReference type="CDD" id="cd03255">
    <property type="entry name" value="ABC_MJ0796_LolCDE_FtsE"/>
    <property type="match status" value="1"/>
</dbReference>
<accession>A0A3N0E173</accession>
<dbReference type="PROSITE" id="PS00211">
    <property type="entry name" value="ABC_TRANSPORTER_1"/>
    <property type="match status" value="1"/>
</dbReference>
<dbReference type="GO" id="GO:0005524">
    <property type="term" value="F:ATP binding"/>
    <property type="evidence" value="ECO:0007669"/>
    <property type="project" value="UniProtKB-KW"/>
</dbReference>
<dbReference type="InterPro" id="IPR017911">
    <property type="entry name" value="MacB-like_ATP-bd"/>
</dbReference>
<evidence type="ECO:0000256" key="3">
    <source>
        <dbReference type="ARBA" id="ARBA00022840"/>
    </source>
</evidence>
<dbReference type="PANTHER" id="PTHR24220">
    <property type="entry name" value="IMPORT ATP-BINDING PROTEIN"/>
    <property type="match status" value="1"/>
</dbReference>
<dbReference type="InterPro" id="IPR017871">
    <property type="entry name" value="ABC_transporter-like_CS"/>
</dbReference>
<gene>
    <name evidence="5" type="ORF">EFL95_02585</name>
</gene>
<dbReference type="EMBL" id="RJSG01000001">
    <property type="protein sequence ID" value="RNL81493.1"/>
    <property type="molecule type" value="Genomic_DNA"/>
</dbReference>
<dbReference type="Pfam" id="PF00005">
    <property type="entry name" value="ABC_tran"/>
    <property type="match status" value="1"/>
</dbReference>
<protein>
    <submittedName>
        <fullName evidence="5">ABC transporter ATP-binding protein</fullName>
    </submittedName>
</protein>
<dbReference type="Proteomes" id="UP000277094">
    <property type="component" value="Unassembled WGS sequence"/>
</dbReference>
<keyword evidence="3 5" id="KW-0067">ATP-binding</keyword>
<organism evidence="5 6">
    <name type="scientific">Nocardioides marmorisolisilvae</name>
    <dbReference type="NCBI Taxonomy" id="1542737"/>
    <lineage>
        <taxon>Bacteria</taxon>
        <taxon>Bacillati</taxon>
        <taxon>Actinomycetota</taxon>
        <taxon>Actinomycetes</taxon>
        <taxon>Propionibacteriales</taxon>
        <taxon>Nocardioidaceae</taxon>
        <taxon>Nocardioides</taxon>
    </lineage>
</organism>
<dbReference type="SMART" id="SM00382">
    <property type="entry name" value="AAA"/>
    <property type="match status" value="1"/>
</dbReference>
<dbReference type="InterPro" id="IPR027417">
    <property type="entry name" value="P-loop_NTPase"/>
</dbReference>
<dbReference type="OrthoDB" id="3176024at2"/>
<feature type="domain" description="ABC transporter" evidence="4">
    <location>
        <begin position="18"/>
        <end position="234"/>
    </location>
</feature>
<evidence type="ECO:0000313" key="5">
    <source>
        <dbReference type="EMBL" id="RNL81493.1"/>
    </source>
</evidence>
<dbReference type="AlphaFoldDB" id="A0A3N0E173"/>
<dbReference type="GO" id="GO:0005886">
    <property type="term" value="C:plasma membrane"/>
    <property type="evidence" value="ECO:0007669"/>
    <property type="project" value="TreeGrafter"/>
</dbReference>
<sequence length="234" mass="24415">MNSYLSVVAPGTGATTVLRARAVSKTYGDREVLKAVDLEVLAGEMLAITGPSGSGKSTLLHCLATIVQPDAGEITFGGLQLSRLAEARRSEMRRTCFGIMFQFGQLVPELSAAENVALPLLLRGMRRGEAIARATAVLDRFGVAEFAPARPSALSGGQAQRVAMARAVATDPTILFADEPTGALDSNSGARVLDELVALARAGTAVVMVTHDPAAASRADRVVELRDGMLEAPA</sequence>
<dbReference type="GO" id="GO:0016887">
    <property type="term" value="F:ATP hydrolysis activity"/>
    <property type="evidence" value="ECO:0007669"/>
    <property type="project" value="InterPro"/>
</dbReference>
<proteinExistence type="predicted"/>
<keyword evidence="2" id="KW-0547">Nucleotide-binding</keyword>
<dbReference type="InterPro" id="IPR015854">
    <property type="entry name" value="ABC_transpr_LolD-like"/>
</dbReference>
<dbReference type="SUPFAM" id="SSF52540">
    <property type="entry name" value="P-loop containing nucleoside triphosphate hydrolases"/>
    <property type="match status" value="1"/>
</dbReference>
<dbReference type="InterPro" id="IPR003439">
    <property type="entry name" value="ABC_transporter-like_ATP-bd"/>
</dbReference>
<dbReference type="InterPro" id="IPR003593">
    <property type="entry name" value="AAA+_ATPase"/>
</dbReference>
<evidence type="ECO:0000256" key="2">
    <source>
        <dbReference type="ARBA" id="ARBA00022741"/>
    </source>
</evidence>
<comment type="caution">
    <text evidence="5">The sequence shown here is derived from an EMBL/GenBank/DDBJ whole genome shotgun (WGS) entry which is preliminary data.</text>
</comment>
<evidence type="ECO:0000259" key="4">
    <source>
        <dbReference type="PROSITE" id="PS50893"/>
    </source>
</evidence>
<keyword evidence="6" id="KW-1185">Reference proteome</keyword>